<keyword evidence="6" id="KW-1185">Reference proteome</keyword>
<evidence type="ECO:0000313" key="5">
    <source>
        <dbReference type="EMBL" id="CAB9522346.1"/>
    </source>
</evidence>
<name>A0A9N8EN28_9STRA</name>
<feature type="compositionally biased region" description="Basic residues" evidence="3">
    <location>
        <begin position="904"/>
        <end position="913"/>
    </location>
</feature>
<feature type="compositionally biased region" description="Basic and acidic residues" evidence="3">
    <location>
        <begin position="1210"/>
        <end position="1237"/>
    </location>
</feature>
<feature type="compositionally biased region" description="Polar residues" evidence="3">
    <location>
        <begin position="1"/>
        <end position="13"/>
    </location>
</feature>
<dbReference type="Gene3D" id="3.90.1410.10">
    <property type="entry name" value="set domain protein methyltransferase, domain 1"/>
    <property type="match status" value="1"/>
</dbReference>
<feature type="compositionally biased region" description="Basic residues" evidence="3">
    <location>
        <begin position="1251"/>
        <end position="1283"/>
    </location>
</feature>
<dbReference type="CDD" id="cd10527">
    <property type="entry name" value="SET_LSMT"/>
    <property type="match status" value="1"/>
</dbReference>
<dbReference type="Proteomes" id="UP001153069">
    <property type="component" value="Unassembled WGS sequence"/>
</dbReference>
<proteinExistence type="predicted"/>
<evidence type="ECO:0000256" key="3">
    <source>
        <dbReference type="SAM" id="MobiDB-lite"/>
    </source>
</evidence>
<feature type="compositionally biased region" description="Basic and acidic residues" evidence="3">
    <location>
        <begin position="1139"/>
        <end position="1164"/>
    </location>
</feature>
<evidence type="ECO:0000259" key="4">
    <source>
        <dbReference type="PROSITE" id="PS50102"/>
    </source>
</evidence>
<dbReference type="Gene3D" id="3.30.70.330">
    <property type="match status" value="1"/>
</dbReference>
<evidence type="ECO:0000256" key="1">
    <source>
        <dbReference type="PROSITE-ProRule" id="PRU00176"/>
    </source>
</evidence>
<keyword evidence="1" id="KW-0694">RNA-binding</keyword>
<sequence length="1290" mass="141572">MVGRTTRSNSSPTGHGGGHRRNNNSSNGDDGGDDNFKYESLIGGSSGSPGEGDGQQNGSSNAAEALSNRLITFRDWLVDDAGATVHPSICIVNGEATDGTKNAPVLAFGPPPGSQNSLNKKSNPANGRTGLVDSELDRALYDRTMGCCVRTTKEIKKDEVIITMPRSAMVTPDLVAASDAGKAVLACCQRPSGKASTHGFWDAFENTTICEQKYTQKALRNAGPALLVKILNERKRAVNAYSKAKEVTDANSTYKLAAFGSVSTRAPVLAFLIHQRFSNHLSPPVASESDTIKKELGKAKSSSDGNALSSAKDVIAPPNAPATFAPYVRTLPSALSLPLSWKRNELAFLSGCIAGTAPLLEVTARTCQLAAEFVALLESGILHRFPATFPHGLVTWERWVWAASCVQSRMLPATCYLNKGDQSASFHRPTNKKEFQSPPAIWDELGVMIPLLDMLNHESEAHQVTWEPCVPSTKGMNGSNDMDIDNDAHPPQAVLHSRVRKGSQVYCAYGALSNDKLLIQYGFAQLGNPLDRVRLGWGLADAVGNIAQPADYESPFENDAKAAQLPYGVYDTADQGAIKAWWTEDRLALLEREAFKQAAESFSSLRNGKKMMASAYCDGRFHPILLTVATVATMPPSDVEKNVKGKHSIELSKTHQRILRNYLIYTFARKLEKLLGKVQEGLKAHFAKLNLWTKVTQGGLRYNLDETGSADSEYTGWQTFFDQHAYATTLEAESRYYALGADTCALALFDGQLRSLQSSLDALETEEKVASSALQQLKELDFKMSTKEDINPDAAGKVKPKVEETKSTSNGAQVKKEPAPTPMKNEEVKLKTKGKNEEEEEKPAADKPIVKAEEDPPKDNPSADGDGKEEKDSREKEKDAKPKAGNDDGQKKKEEPKKSSPSKSSRRRNKRKNAAAASTTPTNNNQMDRPPAIKLHIGNLAYSTTPSTLFDFFAAMCGRESVLECHIPTERDTGRSRGFGFVTLPEPIARNILKSGKKYEVDGRPLKIAESNSAGSGKTARLPLPPPMASGERCGTCGYRPKYCVCRIPNIPGFGGGPPPPPPPPPPPHMHPPHGPPMDMVEYGRDYDYYGGRRFRDERFGHNNSPYDRPRPGDRERPPYGREPDRDPWGHRHGRSRSRSHDRGEDRMRERSRRDGGKGRDRSRSRSRSRSPRGRRGRDRDSDRRWGHRRSSSRSRSYSSSRSRSRSPHGNRDHESLGSNRKDKKPDGASGNNDERGGANASSSGNNKPRENRKRGHTGSRGGGRKKKKSKRRSARSRSRSRSRSPSPRG</sequence>
<keyword evidence="2" id="KW-0175">Coiled coil</keyword>
<feature type="compositionally biased region" description="Pro residues" evidence="3">
    <location>
        <begin position="1057"/>
        <end position="1076"/>
    </location>
</feature>
<dbReference type="InterPro" id="IPR012677">
    <property type="entry name" value="Nucleotide-bd_a/b_plait_sf"/>
</dbReference>
<dbReference type="InterPro" id="IPR035979">
    <property type="entry name" value="RBD_domain_sf"/>
</dbReference>
<feature type="compositionally biased region" description="Basic residues" evidence="3">
    <location>
        <begin position="1165"/>
        <end position="1177"/>
    </location>
</feature>
<organism evidence="5 6">
    <name type="scientific">Seminavis robusta</name>
    <dbReference type="NCBI Taxonomy" id="568900"/>
    <lineage>
        <taxon>Eukaryota</taxon>
        <taxon>Sar</taxon>
        <taxon>Stramenopiles</taxon>
        <taxon>Ochrophyta</taxon>
        <taxon>Bacillariophyta</taxon>
        <taxon>Bacillariophyceae</taxon>
        <taxon>Bacillariophycidae</taxon>
        <taxon>Naviculales</taxon>
        <taxon>Naviculaceae</taxon>
        <taxon>Seminavis</taxon>
    </lineage>
</organism>
<feature type="compositionally biased region" description="Basic and acidic residues" evidence="3">
    <location>
        <begin position="1108"/>
        <end position="1130"/>
    </location>
</feature>
<feature type="compositionally biased region" description="Low complexity" evidence="3">
    <location>
        <begin position="914"/>
        <end position="925"/>
    </location>
</feature>
<dbReference type="EMBL" id="CAICTM010001290">
    <property type="protein sequence ID" value="CAB9522346.1"/>
    <property type="molecule type" value="Genomic_DNA"/>
</dbReference>
<feature type="compositionally biased region" description="Polar residues" evidence="3">
    <location>
        <begin position="114"/>
        <end position="126"/>
    </location>
</feature>
<feature type="coiled-coil region" evidence="2">
    <location>
        <begin position="746"/>
        <end position="780"/>
    </location>
</feature>
<dbReference type="InterPro" id="IPR046341">
    <property type="entry name" value="SET_dom_sf"/>
</dbReference>
<feature type="region of interest" description="Disordered" evidence="3">
    <location>
        <begin position="102"/>
        <end position="129"/>
    </location>
</feature>
<dbReference type="SUPFAM" id="SSF82199">
    <property type="entry name" value="SET domain"/>
    <property type="match status" value="2"/>
</dbReference>
<feature type="region of interest" description="Disordered" evidence="3">
    <location>
        <begin position="1056"/>
        <end position="1290"/>
    </location>
</feature>
<feature type="domain" description="RRM" evidence="4">
    <location>
        <begin position="933"/>
        <end position="1013"/>
    </location>
</feature>
<dbReference type="InterPro" id="IPR050600">
    <property type="entry name" value="SETD3_SETD6_MTase"/>
</dbReference>
<reference evidence="5" key="1">
    <citation type="submission" date="2020-06" db="EMBL/GenBank/DDBJ databases">
        <authorList>
            <consortium name="Plant Systems Biology data submission"/>
        </authorList>
    </citation>
    <scope>NUCLEOTIDE SEQUENCE</scope>
    <source>
        <strain evidence="5">D6</strain>
    </source>
</reference>
<dbReference type="GO" id="GO:0016279">
    <property type="term" value="F:protein-lysine N-methyltransferase activity"/>
    <property type="evidence" value="ECO:0007669"/>
    <property type="project" value="TreeGrafter"/>
</dbReference>
<feature type="region of interest" description="Disordered" evidence="3">
    <location>
        <begin position="788"/>
        <end position="930"/>
    </location>
</feature>
<dbReference type="SUPFAM" id="SSF54928">
    <property type="entry name" value="RNA-binding domain, RBD"/>
    <property type="match status" value="1"/>
</dbReference>
<feature type="compositionally biased region" description="Basic and acidic residues" evidence="3">
    <location>
        <begin position="814"/>
        <end position="858"/>
    </location>
</feature>
<dbReference type="SMART" id="SM00360">
    <property type="entry name" value="RRM"/>
    <property type="match status" value="1"/>
</dbReference>
<dbReference type="GO" id="GO:0003723">
    <property type="term" value="F:RNA binding"/>
    <property type="evidence" value="ECO:0007669"/>
    <property type="project" value="UniProtKB-UniRule"/>
</dbReference>
<evidence type="ECO:0000256" key="2">
    <source>
        <dbReference type="SAM" id="Coils"/>
    </source>
</evidence>
<dbReference type="OrthoDB" id="42889at2759"/>
<feature type="compositionally biased region" description="Basic and acidic residues" evidence="3">
    <location>
        <begin position="865"/>
        <end position="898"/>
    </location>
</feature>
<dbReference type="PANTHER" id="PTHR13271:SF151">
    <property type="entry name" value="SET DOMAIN-CONTAINING PROTEIN 4"/>
    <property type="match status" value="1"/>
</dbReference>
<evidence type="ECO:0000313" key="6">
    <source>
        <dbReference type="Proteomes" id="UP001153069"/>
    </source>
</evidence>
<comment type="caution">
    <text evidence="5">The sequence shown here is derived from an EMBL/GenBank/DDBJ whole genome shotgun (WGS) entry which is preliminary data.</text>
</comment>
<dbReference type="PANTHER" id="PTHR13271">
    <property type="entry name" value="UNCHARACTERIZED PUTATIVE METHYLTRANSFERASE"/>
    <property type="match status" value="1"/>
</dbReference>
<protein>
    <submittedName>
        <fullName evidence="5">Glycine-rich RNA binding protein</fullName>
    </submittedName>
</protein>
<feature type="compositionally biased region" description="Gly residues" evidence="3">
    <location>
        <begin position="44"/>
        <end position="55"/>
    </location>
</feature>
<feature type="region of interest" description="Disordered" evidence="3">
    <location>
        <begin position="1"/>
        <end position="62"/>
    </location>
</feature>
<dbReference type="InterPro" id="IPR000504">
    <property type="entry name" value="RRM_dom"/>
</dbReference>
<dbReference type="PROSITE" id="PS50102">
    <property type="entry name" value="RRM"/>
    <property type="match status" value="1"/>
</dbReference>
<accession>A0A9N8EN28</accession>
<gene>
    <name evidence="5" type="ORF">SEMRO_1292_G260060.1</name>
</gene>
<dbReference type="Pfam" id="PF00076">
    <property type="entry name" value="RRM_1"/>
    <property type="match status" value="1"/>
</dbReference>